<dbReference type="Proteomes" id="UP000075230">
    <property type="component" value="Unassembled WGS sequence"/>
</dbReference>
<evidence type="ECO:0000313" key="3">
    <source>
        <dbReference type="EMBL" id="GAT24006.1"/>
    </source>
</evidence>
<keyword evidence="5" id="KW-1185">Reference proteome</keyword>
<reference evidence="4" key="2">
    <citation type="submission" date="2016-02" db="EMBL/GenBank/DDBJ databases">
        <title>Genome sequencing of Aspergillus luchuensis NBRC 4314.</title>
        <authorList>
            <person name="Yamada O."/>
        </authorList>
    </citation>
    <scope>NUCLEOTIDE SEQUENCE [LARGE SCALE GENOMIC DNA]</scope>
    <source>
        <strain evidence="4">RIB 2604</strain>
    </source>
</reference>
<accession>A0A146FDP7</accession>
<name>A0A146FDP7_ASPKA</name>
<sequence>MNILLGILPLLLPFAHGTTFSTKHFTGAFDVESGVLRSLKPSLDPSFDFSPYDVFANRSGNGHYHTGDLTLRYRVGNSDSWIDADTVKNRVPLSKGNSSKSILSSNLDQTIGNVTNDRLFITRNWIDYQGDLAVNFTLRNGNTQSIEIGSLGFPIEFNSIFTDRTAVETREKCVLVDPFIGLQAGYAQVTRLLGQGPHLVITPLNLDTKFEAWRFLTEDTDTSLAYQSQVFEGNYEWQVYSKAYAEQEWKGVEPWNPPTSLTLPPGESISFGLRFTAVSSVDEIEPTVSSLGHPVAVGIPGYVLTRDIEGRLFVNTTLKANSVNVSPDGCLSATSLELSSSVWSGYKLVPSKDTFGRCRVEIVYDTGLKHTLHYYITDAGPSTLSNAGHFLEENQWYTDTSDPFGRAPSIITHDRSVNGPVLQDNRVWIAGLSDEGGAGSFVVAAMKQTIQPVASEVSKLEQFVNETVWSRLQLTNGSTEYGVRKSLFFYDPDVMPDYDYDPDIYWTGIWDKEAAYLIDRAYDYVHVSCLYWGLYRAGRIAPSVLTLRPPKWYLLQAYKTVLFTFGSQPDGSQNTYYGDLGLMGETMWMYLLNDLKAENYTTEATKMEDIMRGRAKAWSTQEDPFGSEQAWDCTGQEGVYLWSKYFNYTSTAQKTIASIRGYMPTVAHWGWNGNARRYWDFTTAGKLSRIERQIHHYGSSLNALPMLDNYRSLTNPTSQSSFYDLRIGYGGNQGPTTNVASDGFGSMSFHSFPETLAWDDYTGDYGPGFLGQVLGAVTVLLKHPEFGWVSFGGNVDSSSSNDAVTVQPRDTVRRRVYLADLGLDVSIDAGAIEEVRVLYGENKVEFDLVDRADGSEGVPATRAAVGYSITSVAGAKGIQLQTDGLTKGRYGWEAKFESGKGNLVFEW</sequence>
<dbReference type="GeneID" id="64955385"/>
<evidence type="ECO:0000313" key="4">
    <source>
        <dbReference type="Proteomes" id="UP000075230"/>
    </source>
</evidence>
<evidence type="ECO:0000256" key="1">
    <source>
        <dbReference type="SAM" id="SignalP"/>
    </source>
</evidence>
<evidence type="ECO:0000313" key="5">
    <source>
        <dbReference type="Proteomes" id="UP000661280"/>
    </source>
</evidence>
<protein>
    <submittedName>
        <fullName evidence="3">Uncharacterized protein</fullName>
    </submittedName>
</protein>
<dbReference type="Proteomes" id="UP000661280">
    <property type="component" value="Chromosome 1"/>
</dbReference>
<dbReference type="RefSeq" id="XP_041537826.1">
    <property type="nucleotide sequence ID" value="XM_041681967.1"/>
</dbReference>
<dbReference type="EMBL" id="AP024425">
    <property type="protein sequence ID" value="BCR94060.1"/>
    <property type="molecule type" value="Genomic_DNA"/>
</dbReference>
<dbReference type="AlphaFoldDB" id="A0A146FDP7"/>
<reference evidence="2" key="3">
    <citation type="submission" date="2021-01" db="EMBL/GenBank/DDBJ databases">
        <authorList>
            <consortium name="Aspergillus luchuensis mut. kawachii IFO 4304 genome sequencing consortium"/>
            <person name="Kazuki M."/>
            <person name="Futagami T."/>
        </authorList>
    </citation>
    <scope>NUCLEOTIDE SEQUENCE</scope>
    <source>
        <strain evidence="2">IFO 4308</strain>
    </source>
</reference>
<gene>
    <name evidence="2" type="ORF">AKAW2_11106S</name>
    <name evidence="3" type="ORF">RIB2604_01711490</name>
</gene>
<proteinExistence type="predicted"/>
<dbReference type="InterPro" id="IPR043750">
    <property type="entry name" value="DUF5695"/>
</dbReference>
<reference evidence="2" key="4">
    <citation type="submission" date="2021-02" db="EMBL/GenBank/DDBJ databases">
        <title>Aspergillus luchuensis mut. kawachii IFO 4304 genome sequence.</title>
        <authorList>
            <person name="Mori K."/>
            <person name="Kadooka C."/>
            <person name="Goto M."/>
            <person name="Futagami T."/>
        </authorList>
    </citation>
    <scope>NUCLEOTIDE SEQUENCE</scope>
    <source>
        <strain evidence="2">IFO 4308</strain>
    </source>
</reference>
<reference evidence="3 4" key="1">
    <citation type="journal article" date="2016" name="DNA Res.">
        <title>Genome sequence of Aspergillus luchuensis NBRC 4314.</title>
        <authorList>
            <person name="Yamada O."/>
            <person name="Machida M."/>
            <person name="Hosoyama A."/>
            <person name="Goto M."/>
            <person name="Takahashi T."/>
            <person name="Futagami T."/>
            <person name="Yamagata Y."/>
            <person name="Takeuchi M."/>
            <person name="Kobayashi T."/>
            <person name="Koike H."/>
            <person name="Abe K."/>
            <person name="Asai K."/>
            <person name="Arita M."/>
            <person name="Fujita N."/>
            <person name="Fukuda K."/>
            <person name="Higa K."/>
            <person name="Horikawa H."/>
            <person name="Ishikawa T."/>
            <person name="Jinno K."/>
            <person name="Kato Y."/>
            <person name="Kirimura K."/>
            <person name="Mizutani O."/>
            <person name="Nakasone K."/>
            <person name="Sano M."/>
            <person name="Shiraishi Y."/>
            <person name="Tsukahara M."/>
            <person name="Gomi K."/>
        </authorList>
    </citation>
    <scope>NUCLEOTIDE SEQUENCE [LARGE SCALE GENOMIC DNA]</scope>
    <source>
        <strain evidence="3 4">RIB 2604</strain>
    </source>
</reference>
<dbReference type="EMBL" id="BCWF01000017">
    <property type="protein sequence ID" value="GAT24006.1"/>
    <property type="molecule type" value="Genomic_DNA"/>
</dbReference>
<dbReference type="KEGG" id="aluc:AKAW2_11106S"/>
<evidence type="ECO:0000313" key="2">
    <source>
        <dbReference type="EMBL" id="BCR94060.1"/>
    </source>
</evidence>
<feature type="signal peptide" evidence="1">
    <location>
        <begin position="1"/>
        <end position="17"/>
    </location>
</feature>
<dbReference type="OrthoDB" id="2730619at2759"/>
<feature type="chain" id="PRO_5042682431" evidence="1">
    <location>
        <begin position="18"/>
        <end position="907"/>
    </location>
</feature>
<dbReference type="Pfam" id="PF18951">
    <property type="entry name" value="DUF5695"/>
    <property type="match status" value="1"/>
</dbReference>
<organism evidence="3 4">
    <name type="scientific">Aspergillus kawachii</name>
    <name type="common">White koji mold</name>
    <name type="synonym">Aspergillus awamori var. kawachi</name>
    <dbReference type="NCBI Taxonomy" id="1069201"/>
    <lineage>
        <taxon>Eukaryota</taxon>
        <taxon>Fungi</taxon>
        <taxon>Dikarya</taxon>
        <taxon>Ascomycota</taxon>
        <taxon>Pezizomycotina</taxon>
        <taxon>Eurotiomycetes</taxon>
        <taxon>Eurotiomycetidae</taxon>
        <taxon>Eurotiales</taxon>
        <taxon>Aspergillaceae</taxon>
        <taxon>Aspergillus</taxon>
        <taxon>Aspergillus subgen. Circumdati</taxon>
    </lineage>
</organism>
<keyword evidence="1" id="KW-0732">Signal</keyword>
<dbReference type="VEuPathDB" id="FungiDB:ASPFODRAFT_42147"/>